<evidence type="ECO:0000313" key="21">
    <source>
        <dbReference type="EMBL" id="TVU92161.1"/>
    </source>
</evidence>
<dbReference type="PROSITE" id="PS01156">
    <property type="entry name" value="TONB_DEPENDENT_REC_2"/>
    <property type="match status" value="1"/>
</dbReference>
<evidence type="ECO:0000256" key="2">
    <source>
        <dbReference type="ARBA" id="ARBA00009810"/>
    </source>
</evidence>
<keyword evidence="8" id="KW-0408">Iron</keyword>
<dbReference type="AlphaFoldDB" id="A0A558JEU1"/>
<evidence type="ECO:0000256" key="8">
    <source>
        <dbReference type="ARBA" id="ARBA00023004"/>
    </source>
</evidence>
<dbReference type="Pfam" id="PF07715">
    <property type="entry name" value="Plug"/>
    <property type="match status" value="1"/>
</dbReference>
<gene>
    <name evidence="21" type="ORF">FQP89_03265</name>
</gene>
<evidence type="ECO:0000256" key="6">
    <source>
        <dbReference type="ARBA" id="ARBA00022692"/>
    </source>
</evidence>
<protein>
    <submittedName>
        <fullName evidence="21">TonB-dependent siderophore receptor</fullName>
    </submittedName>
</protein>
<evidence type="ECO:0000256" key="13">
    <source>
        <dbReference type="ARBA" id="ARBA00023237"/>
    </source>
</evidence>
<evidence type="ECO:0000256" key="18">
    <source>
        <dbReference type="SAM" id="SignalP"/>
    </source>
</evidence>
<sequence>MLIPHHRLLRSPHFLRSPISAAIIASLAVSPLYAQESTELETVTVTAQQAATKVETPTIEIPQSVSTITREQMDNRGVSTVQRATDYTPGVYSNQVGASNRFDYLVLRGFSDGSLSNTFLDGLKVMGDANSHSSMRIDPWFLDNIEVVRGPASVLYGRASPGGVVALNSKRPEFEQSGELRFRVGNNNQRSAAFDLTGPIGAEQRVAFRLTGIASAADTQFGPAEEERYAIAPRLTWDMTDDTSLTVEAYLQDEPEGGYHSGVPYEGAVDAHNGRKISNNFYDGEEDYDTYERTQRMFGYTLEHRFNDQVSGRQLMRYLNSDVVLNQVYGYGWVSPDSDELTRYYSGSNESLEAWTLDNQLEANISSGFMDHTLLFGADYQQRENDVSWPTGYFQPLNAFNPVYGSDPIEFYAPVRERHEIDQTGVYLQDQIAMDNWRFTLGGRYDWVNIDNANRDSGDTSSLSDTQFSGRAGVVYLFDNGVAPYLSYSTAFTPTSFVDESGDLLSPMEGEQWEAGLKVQPHGSASQYNAALFHISQENVATKEQPTDPYRAVGEIESQGLELEAQTQLTDTLSVQAGYSFTDITYAKSDDGNQGNNAIYSPRHQVQLWGHYQANEGWLNGVDMGVGVRHYADIAADRANTETVPDYTLVDATIGYDLSHVGVQGVETRLNVSNLLDKEYVASCNSLEYCYFGAERGVTASVHYRF</sequence>
<keyword evidence="11 14" id="KW-0472">Membrane</keyword>
<organism evidence="21 22">
    <name type="scientific">Vreelandella titanicae</name>
    <dbReference type="NCBI Taxonomy" id="664683"/>
    <lineage>
        <taxon>Bacteria</taxon>
        <taxon>Pseudomonadati</taxon>
        <taxon>Pseudomonadota</taxon>
        <taxon>Gammaproteobacteria</taxon>
        <taxon>Oceanospirillales</taxon>
        <taxon>Halomonadaceae</taxon>
        <taxon>Vreelandella</taxon>
    </lineage>
</organism>
<evidence type="ECO:0000256" key="4">
    <source>
        <dbReference type="ARBA" id="ARBA00022452"/>
    </source>
</evidence>
<keyword evidence="4 14" id="KW-1134">Transmembrane beta strand</keyword>
<comment type="caution">
    <text evidence="21">The sequence shown here is derived from an EMBL/GenBank/DDBJ whole genome shotgun (WGS) entry which is preliminary data.</text>
</comment>
<evidence type="ECO:0000256" key="15">
    <source>
        <dbReference type="PROSITE-ProRule" id="PRU10143"/>
    </source>
</evidence>
<dbReference type="Proteomes" id="UP000317288">
    <property type="component" value="Unassembled WGS sequence"/>
</dbReference>
<evidence type="ECO:0000256" key="1">
    <source>
        <dbReference type="ARBA" id="ARBA00004571"/>
    </source>
</evidence>
<dbReference type="InterPro" id="IPR010916">
    <property type="entry name" value="TonB_box_CS"/>
</dbReference>
<keyword evidence="5" id="KW-0410">Iron transport</keyword>
<dbReference type="CDD" id="cd01347">
    <property type="entry name" value="ligand_gated_channel"/>
    <property type="match status" value="1"/>
</dbReference>
<evidence type="ECO:0000259" key="20">
    <source>
        <dbReference type="Pfam" id="PF07715"/>
    </source>
</evidence>
<feature type="domain" description="TonB-dependent receptor plug" evidence="20">
    <location>
        <begin position="59"/>
        <end position="164"/>
    </location>
</feature>
<dbReference type="Gene3D" id="2.170.130.10">
    <property type="entry name" value="TonB-dependent receptor, plug domain"/>
    <property type="match status" value="1"/>
</dbReference>
<keyword evidence="6 14" id="KW-0812">Transmembrane</keyword>
<evidence type="ECO:0000256" key="12">
    <source>
        <dbReference type="ARBA" id="ARBA00023170"/>
    </source>
</evidence>
<feature type="domain" description="TonB-dependent receptor-like beta-barrel" evidence="19">
    <location>
        <begin position="240"/>
        <end position="675"/>
    </location>
</feature>
<keyword evidence="10 15" id="KW-0798">TonB box</keyword>
<name>A0A558JEU1_9GAMM</name>
<keyword evidence="3 14" id="KW-0813">Transport</keyword>
<keyword evidence="12 21" id="KW-0675">Receptor</keyword>
<dbReference type="InterPro" id="IPR039426">
    <property type="entry name" value="TonB-dep_rcpt-like"/>
</dbReference>
<proteinExistence type="inferred from homology"/>
<dbReference type="RefSeq" id="WP_144809901.1">
    <property type="nucleotide sequence ID" value="NZ_VNFE01000001.1"/>
</dbReference>
<dbReference type="InterPro" id="IPR037066">
    <property type="entry name" value="Plug_dom_sf"/>
</dbReference>
<evidence type="ECO:0000256" key="16">
    <source>
        <dbReference type="PROSITE-ProRule" id="PRU10144"/>
    </source>
</evidence>
<evidence type="ECO:0000256" key="3">
    <source>
        <dbReference type="ARBA" id="ARBA00022448"/>
    </source>
</evidence>
<feature type="short sequence motif" description="TonB C-terminal box" evidence="16">
    <location>
        <begin position="689"/>
        <end position="706"/>
    </location>
</feature>
<evidence type="ECO:0000259" key="19">
    <source>
        <dbReference type="Pfam" id="PF00593"/>
    </source>
</evidence>
<evidence type="ECO:0000256" key="9">
    <source>
        <dbReference type="ARBA" id="ARBA00023065"/>
    </source>
</evidence>
<dbReference type="EMBL" id="VNFE01000001">
    <property type="protein sequence ID" value="TVU92161.1"/>
    <property type="molecule type" value="Genomic_DNA"/>
</dbReference>
<evidence type="ECO:0000256" key="11">
    <source>
        <dbReference type="ARBA" id="ARBA00023136"/>
    </source>
</evidence>
<dbReference type="GO" id="GO:0015344">
    <property type="term" value="F:siderophore uptake transmembrane transporter activity"/>
    <property type="evidence" value="ECO:0007669"/>
    <property type="project" value="TreeGrafter"/>
</dbReference>
<comment type="similarity">
    <text evidence="2 14 17">Belongs to the TonB-dependent receptor family.</text>
</comment>
<evidence type="ECO:0000256" key="7">
    <source>
        <dbReference type="ARBA" id="ARBA00022729"/>
    </source>
</evidence>
<dbReference type="InterPro" id="IPR010105">
    <property type="entry name" value="TonB_sidphr_rcpt"/>
</dbReference>
<dbReference type="InterPro" id="IPR036942">
    <property type="entry name" value="Beta-barrel_TonB_sf"/>
</dbReference>
<dbReference type="Gene3D" id="2.40.170.20">
    <property type="entry name" value="TonB-dependent receptor, beta-barrel domain"/>
    <property type="match status" value="1"/>
</dbReference>
<keyword evidence="13 14" id="KW-0998">Cell outer membrane</keyword>
<dbReference type="InterPro" id="IPR012910">
    <property type="entry name" value="Plug_dom"/>
</dbReference>
<dbReference type="PANTHER" id="PTHR32552">
    <property type="entry name" value="FERRICHROME IRON RECEPTOR-RELATED"/>
    <property type="match status" value="1"/>
</dbReference>
<keyword evidence="7 18" id="KW-0732">Signal</keyword>
<dbReference type="Pfam" id="PF00593">
    <property type="entry name" value="TonB_dep_Rec_b-barrel"/>
    <property type="match status" value="1"/>
</dbReference>
<evidence type="ECO:0000256" key="17">
    <source>
        <dbReference type="RuleBase" id="RU003357"/>
    </source>
</evidence>
<comment type="subcellular location">
    <subcellularLocation>
        <location evidence="1 14">Cell outer membrane</location>
        <topology evidence="1 14">Multi-pass membrane protein</topology>
    </subcellularLocation>
</comment>
<evidence type="ECO:0000256" key="14">
    <source>
        <dbReference type="PROSITE-ProRule" id="PRU01360"/>
    </source>
</evidence>
<dbReference type="PANTHER" id="PTHR32552:SF68">
    <property type="entry name" value="FERRICHROME OUTER MEMBRANE TRANSPORTER_PHAGE RECEPTOR"/>
    <property type="match status" value="1"/>
</dbReference>
<dbReference type="PROSITE" id="PS00430">
    <property type="entry name" value="TONB_DEPENDENT_REC_1"/>
    <property type="match status" value="1"/>
</dbReference>
<reference evidence="21 22" key="1">
    <citation type="submission" date="2019-07" db="EMBL/GenBank/DDBJ databases">
        <title>Diversity of Bacteria from Kongsfjorden, Arctic.</title>
        <authorList>
            <person name="Yu Y."/>
        </authorList>
    </citation>
    <scope>NUCLEOTIDE SEQUENCE [LARGE SCALE GENOMIC DNA]</scope>
    <source>
        <strain evidence="21 22">SM1922</strain>
    </source>
</reference>
<accession>A0A558JEU1</accession>
<feature type="chain" id="PRO_5021863695" evidence="18">
    <location>
        <begin position="35"/>
        <end position="706"/>
    </location>
</feature>
<dbReference type="NCBIfam" id="TIGR01783">
    <property type="entry name" value="TonB-siderophor"/>
    <property type="match status" value="1"/>
</dbReference>
<dbReference type="InterPro" id="IPR010917">
    <property type="entry name" value="TonB_rcpt_CS"/>
</dbReference>
<dbReference type="InterPro" id="IPR000531">
    <property type="entry name" value="Beta-barrel_TonB"/>
</dbReference>
<dbReference type="PROSITE" id="PS52016">
    <property type="entry name" value="TONB_DEPENDENT_REC_3"/>
    <property type="match status" value="1"/>
</dbReference>
<evidence type="ECO:0000256" key="10">
    <source>
        <dbReference type="ARBA" id="ARBA00023077"/>
    </source>
</evidence>
<dbReference type="GO" id="GO:0038023">
    <property type="term" value="F:signaling receptor activity"/>
    <property type="evidence" value="ECO:0007669"/>
    <property type="project" value="InterPro"/>
</dbReference>
<evidence type="ECO:0000256" key="5">
    <source>
        <dbReference type="ARBA" id="ARBA00022496"/>
    </source>
</evidence>
<dbReference type="SUPFAM" id="SSF56935">
    <property type="entry name" value="Porins"/>
    <property type="match status" value="1"/>
</dbReference>
<dbReference type="GO" id="GO:0009279">
    <property type="term" value="C:cell outer membrane"/>
    <property type="evidence" value="ECO:0007669"/>
    <property type="project" value="UniProtKB-SubCell"/>
</dbReference>
<dbReference type="GO" id="GO:0015891">
    <property type="term" value="P:siderophore transport"/>
    <property type="evidence" value="ECO:0007669"/>
    <property type="project" value="InterPro"/>
</dbReference>
<dbReference type="FunFam" id="2.170.130.10:FF:000001">
    <property type="entry name" value="Catecholate siderophore TonB-dependent receptor"/>
    <property type="match status" value="1"/>
</dbReference>
<feature type="short sequence motif" description="TonB box" evidence="15">
    <location>
        <begin position="42"/>
        <end position="48"/>
    </location>
</feature>
<feature type="signal peptide" evidence="18">
    <location>
        <begin position="1"/>
        <end position="34"/>
    </location>
</feature>
<evidence type="ECO:0000313" key="22">
    <source>
        <dbReference type="Proteomes" id="UP000317288"/>
    </source>
</evidence>
<keyword evidence="9" id="KW-0406">Ion transport</keyword>